<reference evidence="1 2" key="1">
    <citation type="journal article" date="2021" name="Nat. Plants">
        <title>The Taxus genome provides insights into paclitaxel biosynthesis.</title>
        <authorList>
            <person name="Xiong X."/>
            <person name="Gou J."/>
            <person name="Liao Q."/>
            <person name="Li Y."/>
            <person name="Zhou Q."/>
            <person name="Bi G."/>
            <person name="Li C."/>
            <person name="Du R."/>
            <person name="Wang X."/>
            <person name="Sun T."/>
            <person name="Guo L."/>
            <person name="Liang H."/>
            <person name="Lu P."/>
            <person name="Wu Y."/>
            <person name="Zhang Z."/>
            <person name="Ro D.K."/>
            <person name="Shang Y."/>
            <person name="Huang S."/>
            <person name="Yan J."/>
        </authorList>
    </citation>
    <scope>NUCLEOTIDE SEQUENCE [LARGE SCALE GENOMIC DNA]</scope>
    <source>
        <strain evidence="1">Ta-2019</strain>
    </source>
</reference>
<evidence type="ECO:0000313" key="1">
    <source>
        <dbReference type="EMBL" id="KAH9292710.1"/>
    </source>
</evidence>
<comment type="caution">
    <text evidence="1">The sequence shown here is derived from an EMBL/GenBank/DDBJ whole genome shotgun (WGS) entry which is preliminary data.</text>
</comment>
<keyword evidence="2" id="KW-1185">Reference proteome</keyword>
<gene>
    <name evidence="1" type="ORF">KI387_042105</name>
</gene>
<dbReference type="AlphaFoldDB" id="A0AA38C2B2"/>
<evidence type="ECO:0000313" key="2">
    <source>
        <dbReference type="Proteomes" id="UP000824469"/>
    </source>
</evidence>
<proteinExistence type="predicted"/>
<sequence length="86" mass="9813">VRRECGTTRGSGKWRETAQKLLEHLGTVKCARSRSGIFGRNLDSRPIWTGVRWNRKIPDTRLEVFGPNGKARQKCLGTKNARSTRF</sequence>
<organism evidence="1 2">
    <name type="scientific">Taxus chinensis</name>
    <name type="common">Chinese yew</name>
    <name type="synonym">Taxus wallichiana var. chinensis</name>
    <dbReference type="NCBI Taxonomy" id="29808"/>
    <lineage>
        <taxon>Eukaryota</taxon>
        <taxon>Viridiplantae</taxon>
        <taxon>Streptophyta</taxon>
        <taxon>Embryophyta</taxon>
        <taxon>Tracheophyta</taxon>
        <taxon>Spermatophyta</taxon>
        <taxon>Pinopsida</taxon>
        <taxon>Pinidae</taxon>
        <taxon>Conifers II</taxon>
        <taxon>Cupressales</taxon>
        <taxon>Taxaceae</taxon>
        <taxon>Taxus</taxon>
    </lineage>
</organism>
<feature type="non-terminal residue" evidence="1">
    <location>
        <position position="86"/>
    </location>
</feature>
<feature type="non-terminal residue" evidence="1">
    <location>
        <position position="1"/>
    </location>
</feature>
<dbReference type="EMBL" id="JAHRHJ020002497">
    <property type="protein sequence ID" value="KAH9292710.1"/>
    <property type="molecule type" value="Genomic_DNA"/>
</dbReference>
<protein>
    <submittedName>
        <fullName evidence="1">Uncharacterized protein</fullName>
    </submittedName>
</protein>
<name>A0AA38C2B2_TAXCH</name>
<dbReference type="Proteomes" id="UP000824469">
    <property type="component" value="Unassembled WGS sequence"/>
</dbReference>
<accession>A0AA38C2B2</accession>